<dbReference type="SMART" id="SM00230">
    <property type="entry name" value="CysPc"/>
    <property type="match status" value="1"/>
</dbReference>
<dbReference type="AlphaFoldDB" id="A0A1D1V1H1"/>
<comment type="caution">
    <text evidence="4">The sequence shown here is derived from an EMBL/GenBank/DDBJ whole genome shotgun (WGS) entry which is preliminary data.</text>
</comment>
<dbReference type="Proteomes" id="UP000186922">
    <property type="component" value="Unassembled WGS sequence"/>
</dbReference>
<dbReference type="SUPFAM" id="SSF54001">
    <property type="entry name" value="Cysteine proteinases"/>
    <property type="match status" value="1"/>
</dbReference>
<dbReference type="GO" id="GO:0004198">
    <property type="term" value="F:calcium-dependent cysteine-type endopeptidase activity"/>
    <property type="evidence" value="ECO:0007669"/>
    <property type="project" value="InterPro"/>
</dbReference>
<dbReference type="OrthoDB" id="424753at2759"/>
<dbReference type="InterPro" id="IPR022683">
    <property type="entry name" value="Calpain_III"/>
</dbReference>
<name>A0A1D1V1H1_RAMVA</name>
<dbReference type="InterPro" id="IPR011992">
    <property type="entry name" value="EF-hand-dom_pair"/>
</dbReference>
<dbReference type="Gene3D" id="3.90.70.10">
    <property type="entry name" value="Cysteine proteinases"/>
    <property type="match status" value="1"/>
</dbReference>
<evidence type="ECO:0000256" key="1">
    <source>
        <dbReference type="ARBA" id="ARBA00007623"/>
    </source>
</evidence>
<dbReference type="SUPFAM" id="SSF47473">
    <property type="entry name" value="EF-hand"/>
    <property type="match status" value="1"/>
</dbReference>
<organism evidence="4 5">
    <name type="scientific">Ramazzottius varieornatus</name>
    <name type="common">Water bear</name>
    <name type="synonym">Tardigrade</name>
    <dbReference type="NCBI Taxonomy" id="947166"/>
    <lineage>
        <taxon>Eukaryota</taxon>
        <taxon>Metazoa</taxon>
        <taxon>Ecdysozoa</taxon>
        <taxon>Tardigrada</taxon>
        <taxon>Eutardigrada</taxon>
        <taxon>Parachela</taxon>
        <taxon>Hypsibioidea</taxon>
        <taxon>Ramazzottiidae</taxon>
        <taxon>Ramazzottius</taxon>
    </lineage>
</organism>
<dbReference type="Pfam" id="PF00648">
    <property type="entry name" value="Peptidase_C2"/>
    <property type="match status" value="1"/>
</dbReference>
<dbReference type="PRINTS" id="PR00704">
    <property type="entry name" value="CALPAIN"/>
</dbReference>
<dbReference type="Gene3D" id="2.60.120.380">
    <property type="match status" value="1"/>
</dbReference>
<evidence type="ECO:0000259" key="3">
    <source>
        <dbReference type="PROSITE" id="PS50203"/>
    </source>
</evidence>
<dbReference type="GO" id="GO:0005737">
    <property type="term" value="C:cytoplasm"/>
    <property type="evidence" value="ECO:0007669"/>
    <property type="project" value="TreeGrafter"/>
</dbReference>
<evidence type="ECO:0000313" key="5">
    <source>
        <dbReference type="Proteomes" id="UP000186922"/>
    </source>
</evidence>
<sequence>MPADSSYEEIREELLRSPGQSNLYEDPAFPPIQTSIFYHQKSSIKFSWRRPKDIEGTENSVFLLDNSSFDCVPGSLGDRWLVNCLGILHSCRGLFYRVVPADQSFNGPEYCGLFRFRLWWCGEWTEVIVDDLLPVVDGKLIFIQSQQSKQYWPALLEKAYAKLHGSYEALKYGNLLDGLANLTGGCAEQIGFSPAALELVFNRILNRTSIVTVVATSEDKSQNLTQLRNGIITGCSYRVLSAEEIPTKTGERQRLLHLQSPYQTTDYASRTALDLYPLQEKERLGIGFLPEGEFWMPEGEFLSTFDHFDLIYMDSDTSFDESTLQRKIPFHMRVWEGRWQKGVTAGGCRNNVDTSFHINPQFLLITAEDDEVVISVHQHLCLSPIVIGFSIYVNSNAQFHRLEAAHFKKRHATLHSSYTNTQQVTARCRLTSGQYVIIPTSFEAGQEAAFTLRVYSSVPVNLGILDDIPAQLKPAVQRATNEDAAHAKVFEAAFLQLADERKTINAFDLVDLLDAVLPNDYVKSCATPECCREVVLAFNPFGGGRLTYQSFRDFVFNLRIWQGTFKAHCLGAVLPAEKLKQALQEVGFRLNSDILSLLMLRHMRKEGTLRFGDFITCILHLQTAFSIFNRKDPSQAGKTTMTMAEWLRSSLRC</sequence>
<dbReference type="SUPFAM" id="SSF49758">
    <property type="entry name" value="Calpain large subunit, middle domain (domain III)"/>
    <property type="match status" value="1"/>
</dbReference>
<protein>
    <recommendedName>
        <fullName evidence="3">Calpain catalytic domain-containing protein</fullName>
    </recommendedName>
</protein>
<dbReference type="PROSITE" id="PS50203">
    <property type="entry name" value="CALPAIN_CAT"/>
    <property type="match status" value="1"/>
</dbReference>
<dbReference type="Gene3D" id="1.10.238.10">
    <property type="entry name" value="EF-hand"/>
    <property type="match status" value="1"/>
</dbReference>
<dbReference type="InterPro" id="IPR001300">
    <property type="entry name" value="Peptidase_C2_calpain_cat"/>
</dbReference>
<dbReference type="STRING" id="947166.A0A1D1V1H1"/>
<dbReference type="PANTHER" id="PTHR10183">
    <property type="entry name" value="CALPAIN"/>
    <property type="match status" value="1"/>
</dbReference>
<dbReference type="PANTHER" id="PTHR10183:SF394">
    <property type="entry name" value="CALPAIN-C"/>
    <property type="match status" value="1"/>
</dbReference>
<dbReference type="InterPro" id="IPR038765">
    <property type="entry name" value="Papain-like_cys_pep_sf"/>
</dbReference>
<proteinExistence type="inferred from homology"/>
<dbReference type="GO" id="GO:0006508">
    <property type="term" value="P:proteolysis"/>
    <property type="evidence" value="ECO:0007669"/>
    <property type="project" value="InterPro"/>
</dbReference>
<evidence type="ECO:0000256" key="2">
    <source>
        <dbReference type="PROSITE-ProRule" id="PRU00239"/>
    </source>
</evidence>
<comment type="caution">
    <text evidence="2">Lacks conserved residue(s) required for the propagation of feature annotation.</text>
</comment>
<feature type="domain" description="Calpain catalytic" evidence="3">
    <location>
        <begin position="23"/>
        <end position="314"/>
    </location>
</feature>
<dbReference type="InterPro" id="IPR022684">
    <property type="entry name" value="Calpain_cysteine_protease"/>
</dbReference>
<dbReference type="EMBL" id="BDGG01000002">
    <property type="protein sequence ID" value="GAU93427.1"/>
    <property type="molecule type" value="Genomic_DNA"/>
</dbReference>
<reference evidence="4 5" key="1">
    <citation type="journal article" date="2016" name="Nat. Commun.">
        <title>Extremotolerant tardigrade genome and improved radiotolerance of human cultured cells by tardigrade-unique protein.</title>
        <authorList>
            <person name="Hashimoto T."/>
            <person name="Horikawa D.D."/>
            <person name="Saito Y."/>
            <person name="Kuwahara H."/>
            <person name="Kozuka-Hata H."/>
            <person name="Shin-I T."/>
            <person name="Minakuchi Y."/>
            <person name="Ohishi K."/>
            <person name="Motoyama A."/>
            <person name="Aizu T."/>
            <person name="Enomoto A."/>
            <person name="Kondo K."/>
            <person name="Tanaka S."/>
            <person name="Hara Y."/>
            <person name="Koshikawa S."/>
            <person name="Sagara H."/>
            <person name="Miura T."/>
            <person name="Yokobori S."/>
            <person name="Miyagawa K."/>
            <person name="Suzuki Y."/>
            <person name="Kubo T."/>
            <person name="Oyama M."/>
            <person name="Kohara Y."/>
            <person name="Fujiyama A."/>
            <person name="Arakawa K."/>
            <person name="Katayama T."/>
            <person name="Toyoda A."/>
            <person name="Kunieda T."/>
        </authorList>
    </citation>
    <scope>NUCLEOTIDE SEQUENCE [LARGE SCALE GENOMIC DNA]</scope>
    <source>
        <strain evidence="4 5">YOKOZUNA-1</strain>
    </source>
</reference>
<keyword evidence="5" id="KW-1185">Reference proteome</keyword>
<accession>A0A1D1V1H1</accession>
<dbReference type="SMART" id="SM00720">
    <property type="entry name" value="calpain_III"/>
    <property type="match status" value="1"/>
</dbReference>
<comment type="similarity">
    <text evidence="1">Belongs to the peptidase C2 family.</text>
</comment>
<gene>
    <name evidence="4" type="primary">RvY_05370</name>
    <name evidence="4" type="synonym">RvY_05370.1</name>
    <name evidence="4" type="ORF">RvY_05370-1</name>
</gene>
<dbReference type="InterPro" id="IPR036213">
    <property type="entry name" value="Calpain_III_sf"/>
</dbReference>
<dbReference type="InterPro" id="IPR022682">
    <property type="entry name" value="Calpain_domain_III"/>
</dbReference>
<dbReference type="Pfam" id="PF01067">
    <property type="entry name" value="Calpain_III"/>
    <property type="match status" value="1"/>
</dbReference>
<evidence type="ECO:0000313" key="4">
    <source>
        <dbReference type="EMBL" id="GAU93427.1"/>
    </source>
</evidence>
<dbReference type="CDD" id="cd00044">
    <property type="entry name" value="CysPc"/>
    <property type="match status" value="1"/>
</dbReference>